<evidence type="ECO:0000256" key="3">
    <source>
        <dbReference type="SAM" id="MobiDB-lite"/>
    </source>
</evidence>
<dbReference type="InterPro" id="IPR058626">
    <property type="entry name" value="MdtA-like_b-barrel"/>
</dbReference>
<keyword evidence="10" id="KW-1185">Reference proteome</keyword>
<dbReference type="InterPro" id="IPR058625">
    <property type="entry name" value="MdtA-like_BSH"/>
</dbReference>
<accession>A0ABV9NG79</accession>
<evidence type="ECO:0000256" key="2">
    <source>
        <dbReference type="ARBA" id="ARBA00009477"/>
    </source>
</evidence>
<organism evidence="9 10">
    <name type="scientific">Coralloluteibacterium thermophilum</name>
    <dbReference type="NCBI Taxonomy" id="2707049"/>
    <lineage>
        <taxon>Bacteria</taxon>
        <taxon>Pseudomonadati</taxon>
        <taxon>Pseudomonadota</taxon>
        <taxon>Gammaproteobacteria</taxon>
        <taxon>Lysobacterales</taxon>
        <taxon>Lysobacteraceae</taxon>
        <taxon>Coralloluteibacterium</taxon>
    </lineage>
</organism>
<dbReference type="Gene3D" id="2.40.30.170">
    <property type="match status" value="1"/>
</dbReference>
<evidence type="ECO:0000256" key="1">
    <source>
        <dbReference type="ARBA" id="ARBA00004519"/>
    </source>
</evidence>
<evidence type="ECO:0000259" key="7">
    <source>
        <dbReference type="Pfam" id="PF25944"/>
    </source>
</evidence>
<comment type="subcellular location">
    <subcellularLocation>
        <location evidence="1">Cell inner membrane</location>
        <topology evidence="1">Lipid-anchor</topology>
    </subcellularLocation>
</comment>
<dbReference type="NCBIfam" id="TIGR01730">
    <property type="entry name" value="RND_mfp"/>
    <property type="match status" value="1"/>
</dbReference>
<dbReference type="Pfam" id="PF25967">
    <property type="entry name" value="RND-MFP_C"/>
    <property type="match status" value="1"/>
</dbReference>
<gene>
    <name evidence="9" type="ORF">ACFO3Q_04260</name>
</gene>
<keyword evidence="4" id="KW-0732">Signal</keyword>
<feature type="signal peptide" evidence="4">
    <location>
        <begin position="1"/>
        <end position="22"/>
    </location>
</feature>
<sequence>MPVPSRLRPILLAAAVALAVSACGGGGQPQGMPPAQVSVITLEAAPAAIVNELPGRLDPTRVAQVRARVPGIVLERVFTEGSDVQAGDVLFRIDPAPLRAELSSAEAAVAQAEADAFQANALARRYEPLVAANAISQQEYDAAVAAQRLAQASIEAARARRDVARINLGYATVTAPISGRIGRAQVTEGALVGQGDVTPLATIQQLDPIYADFTQSAGDLARLRRAFESGQIQQVDRESAQVTLLLEDGTEYPLPGRLLFSDVTVDPTTGQVALRAEFPNPDGVLLPGTYVRVRLEQAVATEAITVPQQAVQRNSGGQTFVTVAEPARDADGQPVQGQDGQPQMVAGQRTVRLGSTLGDRWIVEEGLQAGDVVVVEGFHRAAPGTPLIPAPWQGGAGAGQQASAPGPNPAPPQDEQPAGASESQPQPPRQ</sequence>
<dbReference type="Gene3D" id="2.40.420.20">
    <property type="match status" value="1"/>
</dbReference>
<feature type="domain" description="Multidrug resistance protein MdtA-like alpha-helical hairpin" evidence="5">
    <location>
        <begin position="102"/>
        <end position="171"/>
    </location>
</feature>
<protein>
    <submittedName>
        <fullName evidence="9">Efflux RND transporter periplasmic adaptor subunit</fullName>
    </submittedName>
</protein>
<evidence type="ECO:0000313" key="10">
    <source>
        <dbReference type="Proteomes" id="UP001595892"/>
    </source>
</evidence>
<evidence type="ECO:0000259" key="5">
    <source>
        <dbReference type="Pfam" id="PF25876"/>
    </source>
</evidence>
<feature type="domain" description="Multidrug resistance protein MdtA-like C-terminal permuted SH3" evidence="8">
    <location>
        <begin position="348"/>
        <end position="379"/>
    </location>
</feature>
<feature type="chain" id="PRO_5046752838" evidence="4">
    <location>
        <begin position="23"/>
        <end position="430"/>
    </location>
</feature>
<evidence type="ECO:0000259" key="6">
    <source>
        <dbReference type="Pfam" id="PF25917"/>
    </source>
</evidence>
<dbReference type="InterPro" id="IPR006143">
    <property type="entry name" value="RND_pump_MFP"/>
</dbReference>
<feature type="region of interest" description="Disordered" evidence="3">
    <location>
        <begin position="385"/>
        <end position="430"/>
    </location>
</feature>
<dbReference type="EMBL" id="JBHSGG010000010">
    <property type="protein sequence ID" value="MFC4727382.1"/>
    <property type="molecule type" value="Genomic_DNA"/>
</dbReference>
<feature type="domain" description="Multidrug resistance protein MdtA-like beta-barrel" evidence="7">
    <location>
        <begin position="208"/>
        <end position="297"/>
    </location>
</feature>
<dbReference type="Gene3D" id="1.10.287.470">
    <property type="entry name" value="Helix hairpin bin"/>
    <property type="match status" value="1"/>
</dbReference>
<dbReference type="PROSITE" id="PS51257">
    <property type="entry name" value="PROKAR_LIPOPROTEIN"/>
    <property type="match status" value="1"/>
</dbReference>
<dbReference type="PANTHER" id="PTHR30158">
    <property type="entry name" value="ACRA/E-RELATED COMPONENT OF DRUG EFFLUX TRANSPORTER"/>
    <property type="match status" value="1"/>
</dbReference>
<dbReference type="InterPro" id="IPR058624">
    <property type="entry name" value="MdtA-like_HH"/>
</dbReference>
<dbReference type="InterPro" id="IPR058627">
    <property type="entry name" value="MdtA-like_C"/>
</dbReference>
<comment type="similarity">
    <text evidence="2">Belongs to the membrane fusion protein (MFP) (TC 8.A.1) family.</text>
</comment>
<dbReference type="SUPFAM" id="SSF111369">
    <property type="entry name" value="HlyD-like secretion proteins"/>
    <property type="match status" value="1"/>
</dbReference>
<dbReference type="Pfam" id="PF25917">
    <property type="entry name" value="BSH_RND"/>
    <property type="match status" value="1"/>
</dbReference>
<dbReference type="Pfam" id="PF25876">
    <property type="entry name" value="HH_MFP_RND"/>
    <property type="match status" value="1"/>
</dbReference>
<proteinExistence type="inferred from homology"/>
<evidence type="ECO:0000259" key="8">
    <source>
        <dbReference type="Pfam" id="PF25967"/>
    </source>
</evidence>
<dbReference type="RefSeq" id="WP_377003397.1">
    <property type="nucleotide sequence ID" value="NZ_JBHSGG010000010.1"/>
</dbReference>
<evidence type="ECO:0000256" key="4">
    <source>
        <dbReference type="SAM" id="SignalP"/>
    </source>
</evidence>
<dbReference type="Gene3D" id="2.40.50.100">
    <property type="match status" value="1"/>
</dbReference>
<reference evidence="10" key="1">
    <citation type="journal article" date="2019" name="Int. J. Syst. Evol. Microbiol.">
        <title>The Global Catalogue of Microorganisms (GCM) 10K type strain sequencing project: providing services to taxonomists for standard genome sequencing and annotation.</title>
        <authorList>
            <consortium name="The Broad Institute Genomics Platform"/>
            <consortium name="The Broad Institute Genome Sequencing Center for Infectious Disease"/>
            <person name="Wu L."/>
            <person name="Ma J."/>
        </authorList>
    </citation>
    <scope>NUCLEOTIDE SEQUENCE [LARGE SCALE GENOMIC DNA]</scope>
    <source>
        <strain evidence="10">CGMCC 1.13574</strain>
    </source>
</reference>
<dbReference type="PANTHER" id="PTHR30158:SF3">
    <property type="entry name" value="MULTIDRUG EFFLUX PUMP SUBUNIT ACRA-RELATED"/>
    <property type="match status" value="1"/>
</dbReference>
<dbReference type="Proteomes" id="UP001595892">
    <property type="component" value="Unassembled WGS sequence"/>
</dbReference>
<name>A0ABV9NG79_9GAMM</name>
<dbReference type="Pfam" id="PF25944">
    <property type="entry name" value="Beta-barrel_RND"/>
    <property type="match status" value="1"/>
</dbReference>
<feature type="domain" description="Multidrug resistance protein MdtA-like barrel-sandwich hybrid" evidence="6">
    <location>
        <begin position="61"/>
        <end position="204"/>
    </location>
</feature>
<comment type="caution">
    <text evidence="9">The sequence shown here is derived from an EMBL/GenBank/DDBJ whole genome shotgun (WGS) entry which is preliminary data.</text>
</comment>
<evidence type="ECO:0000313" key="9">
    <source>
        <dbReference type="EMBL" id="MFC4727382.1"/>
    </source>
</evidence>